<proteinExistence type="predicted"/>
<gene>
    <name evidence="1" type="ORF">HH216_13025</name>
</gene>
<dbReference type="Gene3D" id="2.180.10.10">
    <property type="entry name" value="RHS repeat-associated core"/>
    <property type="match status" value="1"/>
</dbReference>
<dbReference type="KEGG" id="srho:HH216_13025"/>
<protein>
    <recommendedName>
        <fullName evidence="3">YD repeat-containing protein</fullName>
    </recommendedName>
</protein>
<dbReference type="RefSeq" id="WP_169551199.1">
    <property type="nucleotide sequence ID" value="NZ_CP051677.1"/>
</dbReference>
<dbReference type="EMBL" id="CP051677">
    <property type="protein sequence ID" value="QJD79233.1"/>
    <property type="molecule type" value="Genomic_DNA"/>
</dbReference>
<dbReference type="NCBIfam" id="TIGR01643">
    <property type="entry name" value="YD_repeat_2x"/>
    <property type="match status" value="1"/>
</dbReference>
<evidence type="ECO:0000313" key="2">
    <source>
        <dbReference type="Proteomes" id="UP000501128"/>
    </source>
</evidence>
<name>A0A7L5DPV5_9BACT</name>
<sequence>MRNVHLHFFFWVVMGLNACSPGDPQPVDDTTSLYAITASDSLIDFPATVDFSRVSQLGTGPSGRVIRMTSTTTPTSVITYTYDGAGNLTGIYQPLSYGYDSYQLGDYYDGLLKRSYLGFGDYNGSPSSVGLVGMTIYRHNQKRQLVMALQYSGISTSSTGWQTTRGRLNQVHEFHYDATGQLETTRLSYSFGRRYEATWKEGNITQEQQFMESSPNTTVHITYTYDQYSNTWAQQVPLQFPTYNFGTRNNRISSSQRNCIDLNCYEQPSSNMEHRLIFDQQGRINKAEFRHIYSPASSSSWMGHVYTYSK</sequence>
<accession>A0A7L5DPV5</accession>
<evidence type="ECO:0000313" key="1">
    <source>
        <dbReference type="EMBL" id="QJD79233.1"/>
    </source>
</evidence>
<dbReference type="InterPro" id="IPR006530">
    <property type="entry name" value="YD"/>
</dbReference>
<organism evidence="1 2">
    <name type="scientific">Spirosoma rhododendri</name>
    <dbReference type="NCBI Taxonomy" id="2728024"/>
    <lineage>
        <taxon>Bacteria</taxon>
        <taxon>Pseudomonadati</taxon>
        <taxon>Bacteroidota</taxon>
        <taxon>Cytophagia</taxon>
        <taxon>Cytophagales</taxon>
        <taxon>Cytophagaceae</taxon>
        <taxon>Spirosoma</taxon>
    </lineage>
</organism>
<keyword evidence="2" id="KW-1185">Reference proteome</keyword>
<reference evidence="1 2" key="1">
    <citation type="submission" date="2020-04" db="EMBL/GenBank/DDBJ databases">
        <title>Genome sequencing of novel species.</title>
        <authorList>
            <person name="Heo J."/>
            <person name="Kim S.-J."/>
            <person name="Kim J.-S."/>
            <person name="Hong S.-B."/>
            <person name="Kwon S.-W."/>
        </authorList>
    </citation>
    <scope>NUCLEOTIDE SEQUENCE [LARGE SCALE GENOMIC DNA]</scope>
    <source>
        <strain evidence="1 2">CJU-R4</strain>
    </source>
</reference>
<dbReference type="AlphaFoldDB" id="A0A7L5DPV5"/>
<evidence type="ECO:0008006" key="3">
    <source>
        <dbReference type="Google" id="ProtNLM"/>
    </source>
</evidence>
<dbReference type="Proteomes" id="UP000501128">
    <property type="component" value="Chromosome"/>
</dbReference>